<comment type="catalytic activity">
    <reaction evidence="6">
        <text>N,N-dimethylethanolamine phosphate + S-adenosyl-L-methionine = phosphocholine + S-adenosyl-L-homocysteine + H(+)</text>
        <dbReference type="Rhea" id="RHEA:25325"/>
        <dbReference type="ChEBI" id="CHEBI:15378"/>
        <dbReference type="ChEBI" id="CHEBI:57856"/>
        <dbReference type="ChEBI" id="CHEBI:58641"/>
        <dbReference type="ChEBI" id="CHEBI:59789"/>
        <dbReference type="ChEBI" id="CHEBI:295975"/>
        <dbReference type="EC" id="2.1.1.103"/>
    </reaction>
    <physiologicalReaction direction="left-to-right" evidence="6">
        <dbReference type="Rhea" id="RHEA:25326"/>
    </physiologicalReaction>
</comment>
<accession>A0A4W5MAR8</accession>
<keyword evidence="9" id="KW-1185">Reference proteome</keyword>
<evidence type="ECO:0000256" key="6">
    <source>
        <dbReference type="ARBA" id="ARBA00047619"/>
    </source>
</evidence>
<evidence type="ECO:0000256" key="4">
    <source>
        <dbReference type="ARBA" id="ARBA00022679"/>
    </source>
</evidence>
<name>A0A4W5MAR8_9TELE</name>
<comment type="catalytic activity">
    <reaction evidence="7">
        <text>N-methylethanolamine phosphate + S-adenosyl-L-methionine = N,N-dimethylethanolamine phosphate + S-adenosyl-L-homocysteine + H(+)</text>
        <dbReference type="Rhea" id="RHEA:25321"/>
        <dbReference type="ChEBI" id="CHEBI:15378"/>
        <dbReference type="ChEBI" id="CHEBI:57781"/>
        <dbReference type="ChEBI" id="CHEBI:57856"/>
        <dbReference type="ChEBI" id="CHEBI:58641"/>
        <dbReference type="ChEBI" id="CHEBI:59789"/>
        <dbReference type="EC" id="2.1.1.103"/>
    </reaction>
    <physiologicalReaction direction="left-to-right" evidence="7">
        <dbReference type="Rhea" id="RHEA:25322"/>
    </physiologicalReaction>
</comment>
<dbReference type="Ensembl" id="ENSHHUT00000037252.1">
    <property type="protein sequence ID" value="ENSHHUP00000035816.1"/>
    <property type="gene ID" value="ENSHHUG00000022524.1"/>
</dbReference>
<keyword evidence="3" id="KW-0489">Methyltransferase</keyword>
<evidence type="ECO:0000256" key="3">
    <source>
        <dbReference type="ARBA" id="ARBA00022603"/>
    </source>
</evidence>
<dbReference type="Gene3D" id="3.40.50.150">
    <property type="entry name" value="Vaccinia Virus protein VP39"/>
    <property type="match status" value="1"/>
</dbReference>
<dbReference type="AlphaFoldDB" id="A0A4W5MAR8"/>
<dbReference type="InterPro" id="IPR029063">
    <property type="entry name" value="SAM-dependent_MTases_sf"/>
</dbReference>
<dbReference type="STRING" id="62062.ENSHHUP00000035816"/>
<evidence type="ECO:0000313" key="8">
    <source>
        <dbReference type="Ensembl" id="ENSHHUP00000035816.1"/>
    </source>
</evidence>
<sequence>CGLQSRHHPAHRRQAGTVQTLPRECVYTHTQPHINSRLYYILLAVFTIQNAVYLHLQSWLKPGGQVLITDYCCGEKPWTPQFQEYVKQRGYILYTPPQYGKFLQQAGFSNVRAEDRTAQFMQVIQTELQRAAAMKDEFIKEFSEEDYLAIVNGWSDKLKRCNTGDQRWGLFHATRT</sequence>
<dbReference type="EC" id="2.1.1.103" evidence="5"/>
<dbReference type="GeneTree" id="ENSGT00390000000610"/>
<dbReference type="GO" id="GO:0032259">
    <property type="term" value="P:methylation"/>
    <property type="evidence" value="ECO:0007669"/>
    <property type="project" value="UniProtKB-KW"/>
</dbReference>
<evidence type="ECO:0000256" key="2">
    <source>
        <dbReference type="ARBA" id="ARBA00005189"/>
    </source>
</evidence>
<protein>
    <recommendedName>
        <fullName evidence="5">phosphoethanolamine N-methyltransferase</fullName>
        <ecNumber evidence="5">2.1.1.103</ecNumber>
    </recommendedName>
</protein>
<comment type="pathway">
    <text evidence="2">Lipid metabolism.</text>
</comment>
<reference evidence="8" key="3">
    <citation type="submission" date="2025-09" db="UniProtKB">
        <authorList>
            <consortium name="Ensembl"/>
        </authorList>
    </citation>
    <scope>IDENTIFICATION</scope>
</reference>
<evidence type="ECO:0000256" key="5">
    <source>
        <dbReference type="ARBA" id="ARBA00035674"/>
    </source>
</evidence>
<organism evidence="8 9">
    <name type="scientific">Hucho hucho</name>
    <name type="common">huchen</name>
    <dbReference type="NCBI Taxonomy" id="62062"/>
    <lineage>
        <taxon>Eukaryota</taxon>
        <taxon>Metazoa</taxon>
        <taxon>Chordata</taxon>
        <taxon>Craniata</taxon>
        <taxon>Vertebrata</taxon>
        <taxon>Euteleostomi</taxon>
        <taxon>Actinopterygii</taxon>
        <taxon>Neopterygii</taxon>
        <taxon>Teleostei</taxon>
        <taxon>Protacanthopterygii</taxon>
        <taxon>Salmoniformes</taxon>
        <taxon>Salmonidae</taxon>
        <taxon>Salmoninae</taxon>
        <taxon>Hucho</taxon>
    </lineage>
</organism>
<proteinExistence type="predicted"/>
<dbReference type="Proteomes" id="UP000314982">
    <property type="component" value="Unassembled WGS sequence"/>
</dbReference>
<dbReference type="GO" id="GO:0000234">
    <property type="term" value="F:phosphoethanolamine N-methyltransferase activity"/>
    <property type="evidence" value="ECO:0007669"/>
    <property type="project" value="UniProtKB-EC"/>
</dbReference>
<reference evidence="9" key="1">
    <citation type="submission" date="2018-06" db="EMBL/GenBank/DDBJ databases">
        <title>Genome assembly of Danube salmon.</title>
        <authorList>
            <person name="Macqueen D.J."/>
            <person name="Gundappa M.K."/>
        </authorList>
    </citation>
    <scope>NUCLEOTIDE SEQUENCE [LARGE SCALE GENOMIC DNA]</scope>
</reference>
<reference evidence="8" key="2">
    <citation type="submission" date="2025-08" db="UniProtKB">
        <authorList>
            <consortium name="Ensembl"/>
        </authorList>
    </citation>
    <scope>IDENTIFICATION</scope>
</reference>
<evidence type="ECO:0000256" key="1">
    <source>
        <dbReference type="ARBA" id="ARBA00004969"/>
    </source>
</evidence>
<evidence type="ECO:0000256" key="7">
    <source>
        <dbReference type="ARBA" id="ARBA00047841"/>
    </source>
</evidence>
<comment type="pathway">
    <text evidence="1">Phospholipid metabolism; phosphatidylcholine biosynthesis.</text>
</comment>
<dbReference type="SUPFAM" id="SSF53335">
    <property type="entry name" value="S-adenosyl-L-methionine-dependent methyltransferases"/>
    <property type="match status" value="1"/>
</dbReference>
<dbReference type="PANTHER" id="PTHR44307">
    <property type="entry name" value="PHOSPHOETHANOLAMINE METHYLTRANSFERASE"/>
    <property type="match status" value="1"/>
</dbReference>
<keyword evidence="4" id="KW-0808">Transferase</keyword>
<dbReference type="PANTHER" id="PTHR44307:SF2">
    <property type="entry name" value="PHOSPHOETHANOLAMINE METHYLTRANSFERASE ISOFORM X1"/>
    <property type="match status" value="1"/>
</dbReference>
<evidence type="ECO:0000313" key="9">
    <source>
        <dbReference type="Proteomes" id="UP000314982"/>
    </source>
</evidence>